<organism evidence="8 9">
    <name type="scientific">Phyllotreta striolata</name>
    <name type="common">Striped flea beetle</name>
    <name type="synonym">Crioceris striolata</name>
    <dbReference type="NCBI Taxonomy" id="444603"/>
    <lineage>
        <taxon>Eukaryota</taxon>
        <taxon>Metazoa</taxon>
        <taxon>Ecdysozoa</taxon>
        <taxon>Arthropoda</taxon>
        <taxon>Hexapoda</taxon>
        <taxon>Insecta</taxon>
        <taxon>Pterygota</taxon>
        <taxon>Neoptera</taxon>
        <taxon>Endopterygota</taxon>
        <taxon>Coleoptera</taxon>
        <taxon>Polyphaga</taxon>
        <taxon>Cucujiformia</taxon>
        <taxon>Chrysomeloidea</taxon>
        <taxon>Chrysomelidae</taxon>
        <taxon>Galerucinae</taxon>
        <taxon>Alticini</taxon>
        <taxon>Phyllotreta</taxon>
    </lineage>
</organism>
<dbReference type="PANTHER" id="PTHR43142">
    <property type="entry name" value="CARBOXYLIC ESTER HYDROLASE"/>
    <property type="match status" value="1"/>
</dbReference>
<evidence type="ECO:0000256" key="4">
    <source>
        <dbReference type="ARBA" id="ARBA00023157"/>
    </source>
</evidence>
<dbReference type="InterPro" id="IPR002018">
    <property type="entry name" value="CarbesteraseB"/>
</dbReference>
<evidence type="ECO:0000256" key="1">
    <source>
        <dbReference type="ARBA" id="ARBA00005964"/>
    </source>
</evidence>
<dbReference type="AlphaFoldDB" id="A0A9N9TBB5"/>
<feature type="domain" description="Carboxylesterase type B" evidence="7">
    <location>
        <begin position="22"/>
        <end position="548"/>
    </location>
</feature>
<evidence type="ECO:0000256" key="2">
    <source>
        <dbReference type="ARBA" id="ARBA00022487"/>
    </source>
</evidence>
<dbReference type="Pfam" id="PF00135">
    <property type="entry name" value="COesterase"/>
    <property type="match status" value="1"/>
</dbReference>
<dbReference type="OrthoDB" id="19653at2759"/>
<name>A0A9N9TBB5_PHYSR</name>
<dbReference type="InterPro" id="IPR029058">
    <property type="entry name" value="AB_hydrolase_fold"/>
</dbReference>
<gene>
    <name evidence="8" type="ORF">PHYEVI_LOCUS1216</name>
</gene>
<evidence type="ECO:0000259" key="7">
    <source>
        <dbReference type="Pfam" id="PF00135"/>
    </source>
</evidence>
<keyword evidence="9" id="KW-1185">Reference proteome</keyword>
<evidence type="ECO:0000256" key="3">
    <source>
        <dbReference type="ARBA" id="ARBA00022801"/>
    </source>
</evidence>
<protein>
    <recommendedName>
        <fullName evidence="6">Carboxylic ester hydrolase</fullName>
        <ecNumber evidence="6">3.1.1.-</ecNumber>
    </recommendedName>
</protein>
<dbReference type="PANTHER" id="PTHR43142:SF1">
    <property type="entry name" value="CARBOXYLIC ESTER HYDROLASE"/>
    <property type="match status" value="1"/>
</dbReference>
<feature type="signal peptide" evidence="6">
    <location>
        <begin position="1"/>
        <end position="18"/>
    </location>
</feature>
<dbReference type="EC" id="3.1.1.-" evidence="6"/>
<proteinExistence type="inferred from homology"/>
<feature type="chain" id="PRO_5040540251" description="Carboxylic ester hydrolase" evidence="6">
    <location>
        <begin position="19"/>
        <end position="561"/>
    </location>
</feature>
<dbReference type="InterPro" id="IPR019826">
    <property type="entry name" value="Carboxylesterase_B_AS"/>
</dbReference>
<evidence type="ECO:0000256" key="5">
    <source>
        <dbReference type="ARBA" id="ARBA00023180"/>
    </source>
</evidence>
<dbReference type="FunFam" id="3.40.50.1820:FF:000155">
    <property type="entry name" value="Carboxylic ester hydrolase"/>
    <property type="match status" value="1"/>
</dbReference>
<keyword evidence="6" id="KW-0732">Signal</keyword>
<dbReference type="GO" id="GO:0052689">
    <property type="term" value="F:carboxylic ester hydrolase activity"/>
    <property type="evidence" value="ECO:0007669"/>
    <property type="project" value="UniProtKB-KW"/>
</dbReference>
<sequence length="561" mass="63119">MGKIILVTLLICIQYALAEISEPLVSTPLGQIKGTVITSRLAKPIYSFRAIRYAKAPVDDLRFKPPVPVEKWEGVYNATEEGPLCPQPTADLISDLISEDCLMLNVYSTKLPKGKDNPKRPVIVFIHGGGLSKLGGVSSIFGPNYLLDEEVVLVTINFRLATLGFLSTGDKEAPGNNGLRDQVEALKWVKNNIESFGGDPDSVTLLGSSTGAWCVILHMVSPLSQGLFHKAGALSGSIVGAWPIYTEQMVVAKKQARILGCPDDTSANIIKCLKTKSFKELGDSLPQFGEFGTDPVVVWSPVIEPDFGQERFLTAHPIELIANGQFSKVPFLCGQTRDEYGYHTFNIVDNETLRTQLTEQFEKYAPITFLYEQNTEFSKTVSKTLRTFYLQDKPIDRSQMKALAQLYADSIVNFAVNRVAKIVSEHNDQPVYYYHFTYQGRYSHFYTPGSNNTIPYGVVHHDDLIYVFYNQKRFPLFKENSPLEVEMVTKLIAVWANFAKTGNPMPTPTERLDNAVWEPFKAPNHKYMEISGKMNVKENLLSKRFQEWEKMYPLSMFQKKD</sequence>
<dbReference type="EMBL" id="OU900094">
    <property type="protein sequence ID" value="CAG9854756.1"/>
    <property type="molecule type" value="Genomic_DNA"/>
</dbReference>
<keyword evidence="2" id="KW-0719">Serine esterase</keyword>
<dbReference type="PROSITE" id="PS00122">
    <property type="entry name" value="CARBOXYLESTERASE_B_1"/>
    <property type="match status" value="1"/>
</dbReference>
<keyword evidence="3 6" id="KW-0378">Hydrolase</keyword>
<dbReference type="Proteomes" id="UP001153712">
    <property type="component" value="Chromosome 1"/>
</dbReference>
<reference evidence="8" key="1">
    <citation type="submission" date="2022-01" db="EMBL/GenBank/DDBJ databases">
        <authorList>
            <person name="King R."/>
        </authorList>
    </citation>
    <scope>NUCLEOTIDE SEQUENCE</scope>
</reference>
<accession>A0A9N9TBB5</accession>
<evidence type="ECO:0000256" key="6">
    <source>
        <dbReference type="RuleBase" id="RU361235"/>
    </source>
</evidence>
<keyword evidence="4" id="KW-1015">Disulfide bond</keyword>
<evidence type="ECO:0000313" key="9">
    <source>
        <dbReference type="Proteomes" id="UP001153712"/>
    </source>
</evidence>
<keyword evidence="5" id="KW-0325">Glycoprotein</keyword>
<evidence type="ECO:0000313" key="8">
    <source>
        <dbReference type="EMBL" id="CAG9854756.1"/>
    </source>
</evidence>
<dbReference type="Gene3D" id="3.40.50.1820">
    <property type="entry name" value="alpha/beta hydrolase"/>
    <property type="match status" value="1"/>
</dbReference>
<dbReference type="SUPFAM" id="SSF53474">
    <property type="entry name" value="alpha/beta-Hydrolases"/>
    <property type="match status" value="1"/>
</dbReference>
<comment type="similarity">
    <text evidence="1 6">Belongs to the type-B carboxylesterase/lipase family.</text>
</comment>